<dbReference type="AlphaFoldDB" id="A0AAV0GDW3"/>
<feature type="compositionally biased region" description="Basic and acidic residues" evidence="1">
    <location>
        <begin position="48"/>
        <end position="61"/>
    </location>
</feature>
<protein>
    <submittedName>
        <fullName evidence="2">Uncharacterized protein</fullName>
    </submittedName>
</protein>
<evidence type="ECO:0000313" key="2">
    <source>
        <dbReference type="EMBL" id="CAH9145534.1"/>
    </source>
</evidence>
<gene>
    <name evidence="2" type="ORF">CEPIT_LOCUS42290</name>
</gene>
<keyword evidence="3" id="KW-1185">Reference proteome</keyword>
<comment type="caution">
    <text evidence="2">The sequence shown here is derived from an EMBL/GenBank/DDBJ whole genome shotgun (WGS) entry which is preliminary data.</text>
</comment>
<proteinExistence type="predicted"/>
<feature type="compositionally biased region" description="Basic residues" evidence="1">
    <location>
        <begin position="67"/>
        <end position="81"/>
    </location>
</feature>
<reference evidence="2" key="1">
    <citation type="submission" date="2022-07" db="EMBL/GenBank/DDBJ databases">
        <authorList>
            <person name="Macas J."/>
            <person name="Novak P."/>
            <person name="Neumann P."/>
        </authorList>
    </citation>
    <scope>NUCLEOTIDE SEQUENCE</scope>
</reference>
<accession>A0AAV0GDW3</accession>
<dbReference type="EMBL" id="CAMAPF010001079">
    <property type="protein sequence ID" value="CAH9145534.1"/>
    <property type="molecule type" value="Genomic_DNA"/>
</dbReference>
<organism evidence="2 3">
    <name type="scientific">Cuscuta epithymum</name>
    <dbReference type="NCBI Taxonomy" id="186058"/>
    <lineage>
        <taxon>Eukaryota</taxon>
        <taxon>Viridiplantae</taxon>
        <taxon>Streptophyta</taxon>
        <taxon>Embryophyta</taxon>
        <taxon>Tracheophyta</taxon>
        <taxon>Spermatophyta</taxon>
        <taxon>Magnoliopsida</taxon>
        <taxon>eudicotyledons</taxon>
        <taxon>Gunneridae</taxon>
        <taxon>Pentapetalae</taxon>
        <taxon>asterids</taxon>
        <taxon>lamiids</taxon>
        <taxon>Solanales</taxon>
        <taxon>Convolvulaceae</taxon>
        <taxon>Cuscuteae</taxon>
        <taxon>Cuscuta</taxon>
        <taxon>Cuscuta subgen. Cuscuta</taxon>
    </lineage>
</organism>
<feature type="region of interest" description="Disordered" evidence="1">
    <location>
        <begin position="33"/>
        <end position="89"/>
    </location>
</feature>
<evidence type="ECO:0000313" key="3">
    <source>
        <dbReference type="Proteomes" id="UP001152523"/>
    </source>
</evidence>
<dbReference type="Proteomes" id="UP001152523">
    <property type="component" value="Unassembled WGS sequence"/>
</dbReference>
<evidence type="ECO:0000256" key="1">
    <source>
        <dbReference type="SAM" id="MobiDB-lite"/>
    </source>
</evidence>
<sequence>MAGDVTMVENRYQKRGPLQSISGDFERLLRIRRPRAPRLGPEPVPGNMERHGGDREIDRRAKLVASRARRAPIRKSRAKRKTGGEDGLEVRREAEAVLSFSSGEFGVG</sequence>
<name>A0AAV0GDW3_9ASTE</name>